<protein>
    <submittedName>
        <fullName evidence="1">Uncharacterized protein</fullName>
    </submittedName>
</protein>
<reference evidence="1 2" key="1">
    <citation type="submission" date="2006-10" db="EMBL/GenBank/DDBJ databases">
        <title>Complete sequence of chromosome of Pelobacter propionicus DSM 2379.</title>
        <authorList>
            <consortium name="US DOE Joint Genome Institute"/>
            <person name="Copeland A."/>
            <person name="Lucas S."/>
            <person name="Lapidus A."/>
            <person name="Barry K."/>
            <person name="Detter J.C."/>
            <person name="Glavina del Rio T."/>
            <person name="Hammon N."/>
            <person name="Israni S."/>
            <person name="Dalin E."/>
            <person name="Tice H."/>
            <person name="Pitluck S."/>
            <person name="Saunders E."/>
            <person name="Brettin T."/>
            <person name="Bruce D."/>
            <person name="Han C."/>
            <person name="Tapia R."/>
            <person name="Schmutz J."/>
            <person name="Larimer F."/>
            <person name="Land M."/>
            <person name="Hauser L."/>
            <person name="Kyrpides N."/>
            <person name="Kim E."/>
            <person name="Lovley D."/>
            <person name="Richardson P."/>
        </authorList>
    </citation>
    <scope>NUCLEOTIDE SEQUENCE [LARGE SCALE GENOMIC DNA]</scope>
    <source>
        <strain evidence="2">DSM 2379 / NBRC 103807 / OttBd1</strain>
    </source>
</reference>
<dbReference type="EMBL" id="CP000482">
    <property type="protein sequence ID" value="ABL00726.1"/>
    <property type="molecule type" value="Genomic_DNA"/>
</dbReference>
<keyword evidence="2" id="KW-1185">Reference proteome</keyword>
<dbReference type="AlphaFoldDB" id="A1ATQ5"/>
<dbReference type="HOGENOM" id="CLU_2131072_0_0_7"/>
<evidence type="ECO:0000313" key="1">
    <source>
        <dbReference type="EMBL" id="ABL00726.1"/>
    </source>
</evidence>
<gene>
    <name evidence="1" type="ordered locus">Ppro_3132</name>
</gene>
<proteinExistence type="predicted"/>
<name>A1ATQ5_PELPD</name>
<dbReference type="Proteomes" id="UP000006732">
    <property type="component" value="Chromosome"/>
</dbReference>
<sequence length="113" mass="13228">MTLAEMAQQKRQSDTKFKAWVLKESRRLAETVDPMGSPTQRQMLESWKLHRPKMWAQLNRLGIAKELAHVLDEKCQESIRKNLAAGMYSTDAREEAEKDWLLLEPEESELQEE</sequence>
<organism evidence="1 2">
    <name type="scientific">Pelobacter propionicus (strain DSM 2379 / NBRC 103807 / OttBd1)</name>
    <dbReference type="NCBI Taxonomy" id="338966"/>
    <lineage>
        <taxon>Bacteria</taxon>
        <taxon>Pseudomonadati</taxon>
        <taxon>Thermodesulfobacteriota</taxon>
        <taxon>Desulfuromonadia</taxon>
        <taxon>Desulfuromonadales</taxon>
        <taxon>Desulfuromonadaceae</taxon>
        <taxon>Pelobacter</taxon>
    </lineage>
</organism>
<accession>A1ATQ5</accession>
<dbReference type="RefSeq" id="WP_011736958.1">
    <property type="nucleotide sequence ID" value="NC_008609.1"/>
</dbReference>
<dbReference type="KEGG" id="ppd:Ppro_3132"/>
<evidence type="ECO:0000313" key="2">
    <source>
        <dbReference type="Proteomes" id="UP000006732"/>
    </source>
</evidence>